<keyword evidence="2" id="KW-1185">Reference proteome</keyword>
<reference evidence="1" key="1">
    <citation type="submission" date="2020-08" db="EMBL/GenBank/DDBJ databases">
        <title>Genomic Encyclopedia of Type Strains, Phase IV (KMG-V): Genome sequencing to study the core and pangenomes of soil and plant-associated prokaryotes.</title>
        <authorList>
            <person name="Whitman W."/>
        </authorList>
    </citation>
    <scope>NUCLEOTIDE SEQUENCE</scope>
    <source>
        <strain evidence="1">M8UP15</strain>
    </source>
</reference>
<sequence>MRHASSISSLIKIVDFHPASGHRLQKRCPFKYIYFERKTIF</sequence>
<dbReference type="EMBL" id="JACHEA010000001">
    <property type="protein sequence ID" value="MBB5339560.1"/>
    <property type="molecule type" value="Genomic_DNA"/>
</dbReference>
<gene>
    <name evidence="1" type="ORF">HDF13_001893</name>
</gene>
<evidence type="ECO:0000313" key="1">
    <source>
        <dbReference type="EMBL" id="MBB5339560.1"/>
    </source>
</evidence>
<protein>
    <submittedName>
        <fullName evidence="1">Uncharacterized protein</fullName>
    </submittedName>
</protein>
<name>A0ACC5NYL8_9BACT</name>
<dbReference type="Proteomes" id="UP000569005">
    <property type="component" value="Unassembled WGS sequence"/>
</dbReference>
<comment type="caution">
    <text evidence="1">The sequence shown here is derived from an EMBL/GenBank/DDBJ whole genome shotgun (WGS) entry which is preliminary data.</text>
</comment>
<organism evidence="1 2">
    <name type="scientific">Tunturiibacter gelidiferens</name>
    <dbReference type="NCBI Taxonomy" id="3069689"/>
    <lineage>
        <taxon>Bacteria</taxon>
        <taxon>Pseudomonadati</taxon>
        <taxon>Acidobacteriota</taxon>
        <taxon>Terriglobia</taxon>
        <taxon>Terriglobales</taxon>
        <taxon>Acidobacteriaceae</taxon>
        <taxon>Tunturiibacter</taxon>
    </lineage>
</organism>
<accession>A0ACC5NYL8</accession>
<proteinExistence type="predicted"/>
<evidence type="ECO:0000313" key="2">
    <source>
        <dbReference type="Proteomes" id="UP000569005"/>
    </source>
</evidence>